<sequence length="92" mass="10736">MTVQEFKSRGGATDNHHHHHHHHHHNIGPSDILSPSQESLDNEKDNNNTTNNYRLEIYPQPQDSEHLLGRVLAGKKFNQYNIHYQNKYSNTT</sequence>
<name>A0AA39KV71_MICHY</name>
<evidence type="ECO:0000256" key="1">
    <source>
        <dbReference type="SAM" id="MobiDB-lite"/>
    </source>
</evidence>
<protein>
    <submittedName>
        <fullName evidence="2">Uncharacterized protein</fullName>
    </submittedName>
</protein>
<gene>
    <name evidence="2" type="ORF">PV327_008924</name>
</gene>
<dbReference type="AlphaFoldDB" id="A0AA39KV71"/>
<comment type="caution">
    <text evidence="2">The sequence shown here is derived from an EMBL/GenBank/DDBJ whole genome shotgun (WGS) entry which is preliminary data.</text>
</comment>
<proteinExistence type="predicted"/>
<evidence type="ECO:0000313" key="3">
    <source>
        <dbReference type="Proteomes" id="UP001168972"/>
    </source>
</evidence>
<accession>A0AA39KV71</accession>
<dbReference type="EMBL" id="JAQQBR010000005">
    <property type="protein sequence ID" value="KAK0175148.1"/>
    <property type="molecule type" value="Genomic_DNA"/>
</dbReference>
<dbReference type="Proteomes" id="UP001168972">
    <property type="component" value="Unassembled WGS sequence"/>
</dbReference>
<feature type="region of interest" description="Disordered" evidence="1">
    <location>
        <begin position="1"/>
        <end position="57"/>
    </location>
</feature>
<keyword evidence="3" id="KW-1185">Reference proteome</keyword>
<feature type="compositionally biased region" description="Basic residues" evidence="1">
    <location>
        <begin position="16"/>
        <end position="26"/>
    </location>
</feature>
<evidence type="ECO:0000313" key="2">
    <source>
        <dbReference type="EMBL" id="KAK0175148.1"/>
    </source>
</evidence>
<reference evidence="2" key="1">
    <citation type="journal article" date="2023" name="bioRxiv">
        <title>Scaffold-level genome assemblies of two parasitoid biocontrol wasps reveal the parthenogenesis mechanism and an associated novel virus.</title>
        <authorList>
            <person name="Inwood S."/>
            <person name="Skelly J."/>
            <person name="Guhlin J."/>
            <person name="Harrop T."/>
            <person name="Goldson S."/>
            <person name="Dearden P."/>
        </authorList>
    </citation>
    <scope>NUCLEOTIDE SEQUENCE</scope>
    <source>
        <strain evidence="2">Lincoln</strain>
        <tissue evidence="2">Whole body</tissue>
    </source>
</reference>
<organism evidence="2 3">
    <name type="scientific">Microctonus hyperodae</name>
    <name type="common">Parasitoid wasp</name>
    <dbReference type="NCBI Taxonomy" id="165561"/>
    <lineage>
        <taxon>Eukaryota</taxon>
        <taxon>Metazoa</taxon>
        <taxon>Ecdysozoa</taxon>
        <taxon>Arthropoda</taxon>
        <taxon>Hexapoda</taxon>
        <taxon>Insecta</taxon>
        <taxon>Pterygota</taxon>
        <taxon>Neoptera</taxon>
        <taxon>Endopterygota</taxon>
        <taxon>Hymenoptera</taxon>
        <taxon>Apocrita</taxon>
        <taxon>Ichneumonoidea</taxon>
        <taxon>Braconidae</taxon>
        <taxon>Euphorinae</taxon>
        <taxon>Microctonus</taxon>
    </lineage>
</organism>
<reference evidence="2" key="2">
    <citation type="submission" date="2023-03" db="EMBL/GenBank/DDBJ databases">
        <authorList>
            <person name="Inwood S.N."/>
            <person name="Skelly J.G."/>
            <person name="Guhlin J."/>
            <person name="Harrop T.W.R."/>
            <person name="Goldson S.G."/>
            <person name="Dearden P.K."/>
        </authorList>
    </citation>
    <scope>NUCLEOTIDE SEQUENCE</scope>
    <source>
        <strain evidence="2">Lincoln</strain>
        <tissue evidence="2">Whole body</tissue>
    </source>
</reference>